<dbReference type="EMBL" id="JANEYG010000099">
    <property type="protein sequence ID" value="KAJ8913205.1"/>
    <property type="molecule type" value="Genomic_DNA"/>
</dbReference>
<accession>A0AAV8VGV4</accession>
<proteinExistence type="inferred from homology"/>
<comment type="similarity">
    <text evidence="1">Belongs to the FAH family.</text>
</comment>
<dbReference type="GO" id="GO:0006107">
    <property type="term" value="P:oxaloacetate metabolic process"/>
    <property type="evidence" value="ECO:0007669"/>
    <property type="project" value="UniProtKB-ARBA"/>
</dbReference>
<dbReference type="PANTHER" id="PTHR42796:SF4">
    <property type="entry name" value="FUMARYLACETOACETATE HYDROLASE DOMAIN-CONTAINING PROTEIN 2A"/>
    <property type="match status" value="1"/>
</dbReference>
<dbReference type="FunFam" id="3.90.850.10:FF:000002">
    <property type="entry name" value="2-hydroxyhepta-2,4-diene-1,7-dioate isomerase"/>
    <property type="match status" value="1"/>
</dbReference>
<dbReference type="Pfam" id="PF01557">
    <property type="entry name" value="FAA_hydrolase"/>
    <property type="match status" value="1"/>
</dbReference>
<dbReference type="GO" id="GO:0050163">
    <property type="term" value="F:oxaloacetate tautomerase activity"/>
    <property type="evidence" value="ECO:0007669"/>
    <property type="project" value="UniProtKB-ARBA"/>
</dbReference>
<sequence>MKIVQFTINDDQVRVGVLSGENVIDLNASNCTIPHSLVELLGQGNALERIKKIVSNPKTTHKLAQVQLLSPITGPDKILGVALNYKEACDKANIPYTPEPVVFSKFASTIIGPYDVIQKPAASNQVDWEVELVVVIGKKARNVKVQNALDYVFGYTSTQDLTAKDWTQRNGGQFLLCKNMDNFCPLGPCVVTKDEIEDPHNIRVRTWVNGELKQDGNTEEMVHRIDRLIEYLSEAMTLLPGDIICTGTPSGVGSSQNPPQYLRKGDLLESDVEKIGKMANRIV</sequence>
<evidence type="ECO:0000259" key="3">
    <source>
        <dbReference type="Pfam" id="PF01557"/>
    </source>
</evidence>
<dbReference type="InterPro" id="IPR036663">
    <property type="entry name" value="Fumarylacetoacetase_C_sf"/>
</dbReference>
<gene>
    <name evidence="4" type="ORF">NQ315_016147</name>
</gene>
<name>A0AAV8VGV4_9CUCU</name>
<evidence type="ECO:0000256" key="2">
    <source>
        <dbReference type="ARBA" id="ARBA00022723"/>
    </source>
</evidence>
<evidence type="ECO:0000313" key="4">
    <source>
        <dbReference type="EMBL" id="KAJ8913205.1"/>
    </source>
</evidence>
<dbReference type="InterPro" id="IPR051121">
    <property type="entry name" value="FAH"/>
</dbReference>
<protein>
    <recommendedName>
        <fullName evidence="3">Fumarylacetoacetase-like C-terminal domain-containing protein</fullName>
    </recommendedName>
</protein>
<reference evidence="4 5" key="1">
    <citation type="journal article" date="2023" name="Insect Mol. Biol.">
        <title>Genome sequencing provides insights into the evolution of gene families encoding plant cell wall-degrading enzymes in longhorned beetles.</title>
        <authorList>
            <person name="Shin N.R."/>
            <person name="Okamura Y."/>
            <person name="Kirsch R."/>
            <person name="Pauchet Y."/>
        </authorList>
    </citation>
    <scope>NUCLEOTIDE SEQUENCE [LARGE SCALE GENOMIC DNA]</scope>
    <source>
        <strain evidence="4">EAD_L_NR</strain>
    </source>
</reference>
<dbReference type="AlphaFoldDB" id="A0AAV8VGV4"/>
<evidence type="ECO:0000313" key="5">
    <source>
        <dbReference type="Proteomes" id="UP001159042"/>
    </source>
</evidence>
<evidence type="ECO:0000256" key="1">
    <source>
        <dbReference type="ARBA" id="ARBA00010211"/>
    </source>
</evidence>
<dbReference type="InterPro" id="IPR011234">
    <property type="entry name" value="Fumarylacetoacetase-like_C"/>
</dbReference>
<dbReference type="GO" id="GO:0046872">
    <property type="term" value="F:metal ion binding"/>
    <property type="evidence" value="ECO:0007669"/>
    <property type="project" value="UniProtKB-KW"/>
</dbReference>
<dbReference type="Gene3D" id="3.90.850.10">
    <property type="entry name" value="Fumarylacetoacetase-like, C-terminal domain"/>
    <property type="match status" value="1"/>
</dbReference>
<keyword evidence="2" id="KW-0479">Metal-binding</keyword>
<keyword evidence="5" id="KW-1185">Reference proteome</keyword>
<dbReference type="Proteomes" id="UP001159042">
    <property type="component" value="Unassembled WGS sequence"/>
</dbReference>
<dbReference type="SUPFAM" id="SSF56529">
    <property type="entry name" value="FAH"/>
    <property type="match status" value="1"/>
</dbReference>
<dbReference type="PANTHER" id="PTHR42796">
    <property type="entry name" value="FUMARYLACETOACETATE HYDROLASE DOMAIN-CONTAINING PROTEIN 2A-RELATED"/>
    <property type="match status" value="1"/>
</dbReference>
<organism evidence="4 5">
    <name type="scientific">Exocentrus adspersus</name>
    <dbReference type="NCBI Taxonomy" id="1586481"/>
    <lineage>
        <taxon>Eukaryota</taxon>
        <taxon>Metazoa</taxon>
        <taxon>Ecdysozoa</taxon>
        <taxon>Arthropoda</taxon>
        <taxon>Hexapoda</taxon>
        <taxon>Insecta</taxon>
        <taxon>Pterygota</taxon>
        <taxon>Neoptera</taxon>
        <taxon>Endopterygota</taxon>
        <taxon>Coleoptera</taxon>
        <taxon>Polyphaga</taxon>
        <taxon>Cucujiformia</taxon>
        <taxon>Chrysomeloidea</taxon>
        <taxon>Cerambycidae</taxon>
        <taxon>Lamiinae</taxon>
        <taxon>Acanthocinini</taxon>
        <taxon>Exocentrus</taxon>
    </lineage>
</organism>
<comment type="caution">
    <text evidence="4">The sequence shown here is derived from an EMBL/GenBank/DDBJ whole genome shotgun (WGS) entry which is preliminary data.</text>
</comment>
<feature type="domain" description="Fumarylacetoacetase-like C-terminal" evidence="3">
    <location>
        <begin position="77"/>
        <end position="283"/>
    </location>
</feature>